<evidence type="ECO:0000256" key="3">
    <source>
        <dbReference type="ARBA" id="ARBA00017358"/>
    </source>
</evidence>
<feature type="compositionally biased region" description="Basic and acidic residues" evidence="15">
    <location>
        <begin position="106"/>
        <end position="117"/>
    </location>
</feature>
<feature type="compositionally biased region" description="Basic and acidic residues" evidence="15">
    <location>
        <begin position="1"/>
        <end position="20"/>
    </location>
</feature>
<sequence>MHPKADCHPPIKTKEKDATRRRQRVIYPRRACEEMASVQKRKKVVNQEDLRRFMKEKKLSSERQKRVESPHAKYNSLGQLSCALCNAPVRSALLWQTHVLGKQHKDKVSQLKNRDSTEAPGASSSSSSSALKRHAPEPASASGKRAKLPVTGGAGAAGGQPEETSSSSGQSAGLGLLAGLYGDDDEDEEAKDGVPAASLPVDFFDSSVSSAPPAVSHSGSVSKPDDGEESTVEKEHAAEALPEGFFDDPVRDAKVRNVDTPRDQMDKEWEEFQKEMRQVNSASDAIVAEDDEEGRLERQIDEIDEQIECFRRVEVLRARQEVKSAAARERRQRAEAQPDTGEEEEEEEEEELMQVLTQDWRAKGALA</sequence>
<evidence type="ECO:0000256" key="12">
    <source>
        <dbReference type="ARBA" id="ARBA00023242"/>
    </source>
</evidence>
<evidence type="ECO:0000256" key="6">
    <source>
        <dbReference type="ARBA" id="ARBA00022618"/>
    </source>
</evidence>
<evidence type="ECO:0000256" key="7">
    <source>
        <dbReference type="ARBA" id="ARBA00022723"/>
    </source>
</evidence>
<dbReference type="GO" id="GO:0005681">
    <property type="term" value="C:spliceosomal complex"/>
    <property type="evidence" value="ECO:0007669"/>
    <property type="project" value="InterPro"/>
</dbReference>
<dbReference type="Gene3D" id="3.30.160.60">
    <property type="entry name" value="Classic Zinc Finger"/>
    <property type="match status" value="1"/>
</dbReference>
<keyword evidence="11" id="KW-0175">Coiled coil</keyword>
<proteinExistence type="predicted"/>
<feature type="region of interest" description="Disordered" evidence="15">
    <location>
        <begin position="54"/>
        <end position="73"/>
    </location>
</feature>
<evidence type="ECO:0000256" key="10">
    <source>
        <dbReference type="ARBA" id="ARBA00022833"/>
    </source>
</evidence>
<name>A0A8C1R4F3_CYPCA</name>
<dbReference type="GO" id="GO:0044773">
    <property type="term" value="P:mitotic DNA damage checkpoint signaling"/>
    <property type="evidence" value="ECO:0007669"/>
    <property type="project" value="TreeGrafter"/>
</dbReference>
<evidence type="ECO:0000313" key="18">
    <source>
        <dbReference type="Proteomes" id="UP000694427"/>
    </source>
</evidence>
<comment type="subcellular location">
    <subcellularLocation>
        <location evidence="1">Chromosome</location>
    </subcellularLocation>
    <subcellularLocation>
        <location evidence="2">Nucleus speckle</location>
    </subcellularLocation>
</comment>
<feature type="region of interest" description="Disordered" evidence="15">
    <location>
        <begin position="1"/>
        <end position="22"/>
    </location>
</feature>
<feature type="compositionally biased region" description="Acidic residues" evidence="15">
    <location>
        <begin position="340"/>
        <end position="352"/>
    </location>
</feature>
<feature type="compositionally biased region" description="Basic and acidic residues" evidence="15">
    <location>
        <begin position="322"/>
        <end position="336"/>
    </location>
</feature>
<dbReference type="Proteomes" id="UP000694427">
    <property type="component" value="Unplaced"/>
</dbReference>
<evidence type="ECO:0000256" key="5">
    <source>
        <dbReference type="ARBA" id="ARBA00022473"/>
    </source>
</evidence>
<keyword evidence="13" id="KW-0131">Cell cycle</keyword>
<feature type="compositionally biased region" description="Basic and acidic residues" evidence="15">
    <location>
        <begin position="54"/>
        <end position="71"/>
    </location>
</feature>
<evidence type="ECO:0000256" key="4">
    <source>
        <dbReference type="ARBA" id="ARBA00022454"/>
    </source>
</evidence>
<evidence type="ECO:0000256" key="14">
    <source>
        <dbReference type="ARBA" id="ARBA00030672"/>
    </source>
</evidence>
<gene>
    <name evidence="17" type="primary">znf830</name>
</gene>
<accession>A0A8C1R4F3</accession>
<reference evidence="17" key="1">
    <citation type="submission" date="2025-08" db="UniProtKB">
        <authorList>
            <consortium name="Ensembl"/>
        </authorList>
    </citation>
    <scope>IDENTIFICATION</scope>
</reference>
<keyword evidence="12" id="KW-0539">Nucleus</keyword>
<protein>
    <recommendedName>
        <fullName evidence="3">Zinc finger protein 830</fullName>
    </recommendedName>
    <alternativeName>
        <fullName evidence="14">Coiled-coil domain-containing protein 16</fullName>
    </alternativeName>
</protein>
<feature type="compositionally biased region" description="Low complexity" evidence="15">
    <location>
        <begin position="201"/>
        <end position="222"/>
    </location>
</feature>
<keyword evidence="4" id="KW-0158">Chromosome</keyword>
<evidence type="ECO:0000256" key="8">
    <source>
        <dbReference type="ARBA" id="ARBA00022771"/>
    </source>
</evidence>
<dbReference type="AlphaFoldDB" id="A0A8C1R4F3"/>
<dbReference type="Pfam" id="PF23406">
    <property type="entry name" value="ZNF380_CC"/>
    <property type="match status" value="1"/>
</dbReference>
<dbReference type="InterPro" id="IPR040050">
    <property type="entry name" value="ZNF830-like"/>
</dbReference>
<evidence type="ECO:0000259" key="16">
    <source>
        <dbReference type="Pfam" id="PF23406"/>
    </source>
</evidence>
<keyword evidence="5" id="KW-0217">Developmental protein</keyword>
<dbReference type="Ensembl" id="ENSCCRT00010095898.1">
    <property type="protein sequence ID" value="ENSCCRP00010086468.1"/>
    <property type="gene ID" value="ENSCCRG00010037757.1"/>
</dbReference>
<dbReference type="GO" id="GO:0033314">
    <property type="term" value="P:mitotic DNA replication checkpoint signaling"/>
    <property type="evidence" value="ECO:0007669"/>
    <property type="project" value="TreeGrafter"/>
</dbReference>
<evidence type="ECO:0000313" key="17">
    <source>
        <dbReference type="Ensembl" id="ENSCCRP00010086468.1"/>
    </source>
</evidence>
<keyword evidence="18" id="KW-1185">Reference proteome</keyword>
<keyword evidence="6" id="KW-0132">Cell division</keyword>
<dbReference type="GO" id="GO:0003676">
    <property type="term" value="F:nucleic acid binding"/>
    <property type="evidence" value="ECO:0007669"/>
    <property type="project" value="InterPro"/>
</dbReference>
<evidence type="ECO:0000256" key="15">
    <source>
        <dbReference type="SAM" id="MobiDB-lite"/>
    </source>
</evidence>
<reference evidence="17" key="2">
    <citation type="submission" date="2025-09" db="UniProtKB">
        <authorList>
            <consortium name="Ensembl"/>
        </authorList>
    </citation>
    <scope>IDENTIFICATION</scope>
</reference>
<feature type="compositionally biased region" description="Basic and acidic residues" evidence="15">
    <location>
        <begin position="248"/>
        <end position="277"/>
    </location>
</feature>
<feature type="domain" description="ZNF380 coiled-coil" evidence="16">
    <location>
        <begin position="241"/>
        <end position="321"/>
    </location>
</feature>
<keyword evidence="9" id="KW-0498">Mitosis</keyword>
<dbReference type="OMA" id="KQPPDAQ"/>
<feature type="compositionally biased region" description="Low complexity" evidence="15">
    <location>
        <begin position="162"/>
        <end position="181"/>
    </location>
</feature>
<dbReference type="InterPro" id="IPR036236">
    <property type="entry name" value="Znf_C2H2_sf"/>
</dbReference>
<feature type="region of interest" description="Disordered" evidence="15">
    <location>
        <begin position="322"/>
        <end position="367"/>
    </location>
</feature>
<evidence type="ECO:0000256" key="13">
    <source>
        <dbReference type="ARBA" id="ARBA00023306"/>
    </source>
</evidence>
<keyword evidence="10" id="KW-0862">Zinc</keyword>
<keyword evidence="8" id="KW-0863">Zinc-finger</keyword>
<dbReference type="PANTHER" id="PTHR13278:SF0">
    <property type="entry name" value="ZINC FINGER PROTEIN 830"/>
    <property type="match status" value="1"/>
</dbReference>
<dbReference type="InterPro" id="IPR059039">
    <property type="entry name" value="ZNF380_CC"/>
</dbReference>
<evidence type="ECO:0000256" key="9">
    <source>
        <dbReference type="ARBA" id="ARBA00022776"/>
    </source>
</evidence>
<dbReference type="GO" id="GO:0033260">
    <property type="term" value="P:nuclear DNA replication"/>
    <property type="evidence" value="ECO:0007669"/>
    <property type="project" value="TreeGrafter"/>
</dbReference>
<evidence type="ECO:0000256" key="11">
    <source>
        <dbReference type="ARBA" id="ARBA00023054"/>
    </source>
</evidence>
<evidence type="ECO:0000256" key="1">
    <source>
        <dbReference type="ARBA" id="ARBA00004286"/>
    </source>
</evidence>
<accession>A0A8C1CGU0</accession>
<dbReference type="PANTHER" id="PTHR13278">
    <property type="entry name" value="ZINC FINGER PROTEIN 830"/>
    <property type="match status" value="1"/>
</dbReference>
<feature type="region of interest" description="Disordered" evidence="15">
    <location>
        <begin position="103"/>
        <end position="294"/>
    </location>
</feature>
<dbReference type="GO" id="GO:0008270">
    <property type="term" value="F:zinc ion binding"/>
    <property type="evidence" value="ECO:0007669"/>
    <property type="project" value="UniProtKB-KW"/>
</dbReference>
<evidence type="ECO:0000256" key="2">
    <source>
        <dbReference type="ARBA" id="ARBA00004324"/>
    </source>
</evidence>
<organism evidence="17 18">
    <name type="scientific">Cyprinus carpio</name>
    <name type="common">Common carp</name>
    <dbReference type="NCBI Taxonomy" id="7962"/>
    <lineage>
        <taxon>Eukaryota</taxon>
        <taxon>Metazoa</taxon>
        <taxon>Chordata</taxon>
        <taxon>Craniata</taxon>
        <taxon>Vertebrata</taxon>
        <taxon>Euteleostomi</taxon>
        <taxon>Actinopterygii</taxon>
        <taxon>Neopterygii</taxon>
        <taxon>Teleostei</taxon>
        <taxon>Ostariophysi</taxon>
        <taxon>Cypriniformes</taxon>
        <taxon>Cyprinidae</taxon>
        <taxon>Cyprininae</taxon>
        <taxon>Cyprinus</taxon>
    </lineage>
</organism>
<keyword evidence="7" id="KW-0479">Metal-binding</keyword>
<dbReference type="SUPFAM" id="SSF57667">
    <property type="entry name" value="beta-beta-alpha zinc fingers"/>
    <property type="match status" value="1"/>
</dbReference>